<name>A0A9D1GAK3_9FIRM</name>
<dbReference type="AlphaFoldDB" id="A0A9D1GAK3"/>
<sequence length="190" mass="21909">MSTKYLKVMFDDISGANDNLKYKLDEVNIAKNFNPNANNPKEMGGFNFSTEDKIFRWLVRGDTLYDVIISEDAEIINVSSNSAPNGVFRTNKIILTNKRKMTDEMAMYFYKKSNLPEKSYYKALAGIMVRGYKNTCLQLIRDKVNKDNIDLVLKEINDFVGPNMSKEKDNSHKVFYEVMDVLNKIKVSNE</sequence>
<reference evidence="1" key="2">
    <citation type="journal article" date="2021" name="PeerJ">
        <title>Extensive microbial diversity within the chicken gut microbiome revealed by metagenomics and culture.</title>
        <authorList>
            <person name="Gilroy R."/>
            <person name="Ravi A."/>
            <person name="Getino M."/>
            <person name="Pursley I."/>
            <person name="Horton D.L."/>
            <person name="Alikhan N.F."/>
            <person name="Baker D."/>
            <person name="Gharbi K."/>
            <person name="Hall N."/>
            <person name="Watson M."/>
            <person name="Adriaenssens E.M."/>
            <person name="Foster-Nyarko E."/>
            <person name="Jarju S."/>
            <person name="Secka A."/>
            <person name="Antonio M."/>
            <person name="Oren A."/>
            <person name="Chaudhuri R.R."/>
            <person name="La Ragione R."/>
            <person name="Hildebrand F."/>
            <person name="Pallen M.J."/>
        </authorList>
    </citation>
    <scope>NUCLEOTIDE SEQUENCE</scope>
    <source>
        <strain evidence="1">CHK195-26880</strain>
    </source>
</reference>
<evidence type="ECO:0000313" key="1">
    <source>
        <dbReference type="EMBL" id="HIT37296.1"/>
    </source>
</evidence>
<dbReference type="Proteomes" id="UP000886833">
    <property type="component" value="Unassembled WGS sequence"/>
</dbReference>
<accession>A0A9D1GAK3</accession>
<dbReference type="EMBL" id="DVKQ01000028">
    <property type="protein sequence ID" value="HIT37296.1"/>
    <property type="molecule type" value="Genomic_DNA"/>
</dbReference>
<reference evidence="1" key="1">
    <citation type="submission" date="2020-10" db="EMBL/GenBank/DDBJ databases">
        <authorList>
            <person name="Gilroy R."/>
        </authorList>
    </citation>
    <scope>NUCLEOTIDE SEQUENCE</scope>
    <source>
        <strain evidence="1">CHK195-26880</strain>
    </source>
</reference>
<proteinExistence type="predicted"/>
<comment type="caution">
    <text evidence="1">The sequence shown here is derived from an EMBL/GenBank/DDBJ whole genome shotgun (WGS) entry which is preliminary data.</text>
</comment>
<gene>
    <name evidence="1" type="ORF">IAB59_02300</name>
</gene>
<protein>
    <submittedName>
        <fullName evidence="1">Uncharacterized protein</fullName>
    </submittedName>
</protein>
<evidence type="ECO:0000313" key="2">
    <source>
        <dbReference type="Proteomes" id="UP000886833"/>
    </source>
</evidence>
<organism evidence="1 2">
    <name type="scientific">Candidatus Onthousia faecipullorum</name>
    <dbReference type="NCBI Taxonomy" id="2840887"/>
    <lineage>
        <taxon>Bacteria</taxon>
        <taxon>Bacillati</taxon>
        <taxon>Bacillota</taxon>
        <taxon>Bacilli</taxon>
        <taxon>Candidatus Onthousia</taxon>
    </lineage>
</organism>